<protein>
    <submittedName>
        <fullName evidence="2">Hemin ABC transporter substrate-binding protein</fullName>
    </submittedName>
</protein>
<dbReference type="RefSeq" id="WP_101637306.1">
    <property type="nucleotide sequence ID" value="NZ_PKHU01000004.1"/>
</dbReference>
<dbReference type="Proteomes" id="UP000234639">
    <property type="component" value="Unassembled WGS sequence"/>
</dbReference>
<proteinExistence type="predicted"/>
<dbReference type="SUPFAM" id="SSF53807">
    <property type="entry name" value="Helical backbone' metal receptor"/>
    <property type="match status" value="1"/>
</dbReference>
<feature type="domain" description="Fe/B12 periplasmic-binding" evidence="1">
    <location>
        <begin position="19"/>
        <end position="265"/>
    </location>
</feature>
<comment type="caution">
    <text evidence="2">The sequence shown here is derived from an EMBL/GenBank/DDBJ whole genome shotgun (WGS) entry which is preliminary data.</text>
</comment>
<reference evidence="2 3" key="1">
    <citation type="submission" date="2017-12" db="EMBL/GenBank/DDBJ databases">
        <title>Phylogenetic diversity of female urinary microbiome.</title>
        <authorList>
            <person name="Thomas-White K."/>
            <person name="Wolfe A.J."/>
        </authorList>
    </citation>
    <scope>NUCLEOTIDE SEQUENCE [LARGE SCALE GENOMIC DNA]</scope>
    <source>
        <strain evidence="2 3">UMB0112</strain>
    </source>
</reference>
<dbReference type="Pfam" id="PF01497">
    <property type="entry name" value="Peripla_BP_2"/>
    <property type="match status" value="1"/>
</dbReference>
<evidence type="ECO:0000313" key="3">
    <source>
        <dbReference type="Proteomes" id="UP000234639"/>
    </source>
</evidence>
<dbReference type="PROSITE" id="PS50983">
    <property type="entry name" value="FE_B12_PBP"/>
    <property type="match status" value="1"/>
</dbReference>
<dbReference type="PANTHER" id="PTHR30535">
    <property type="entry name" value="VITAMIN B12-BINDING PROTEIN"/>
    <property type="match status" value="1"/>
</dbReference>
<name>A0A2I1NA97_9BACT</name>
<dbReference type="Gene3D" id="3.40.50.1980">
    <property type="entry name" value="Nitrogenase molybdenum iron protein domain"/>
    <property type="match status" value="2"/>
</dbReference>
<dbReference type="PANTHER" id="PTHR30535:SF34">
    <property type="entry name" value="MOLYBDATE-BINDING PROTEIN MOLA"/>
    <property type="match status" value="1"/>
</dbReference>
<sequence>MKKFLSVSFLSVSLLFAKGAIILDPAVVEIFYLLNCEDKITAIAKTQQSKIWPEEKTVNLPTVGTYIKPNLERIIELDPDIVITNFHSTEILDDLKRFKIEYKDTQANSLEDIYNNITIVGEFCKKEDEAKKLIDNFKSQISKFKTSKLKGKKAIFFYSSSNLMSFGKETLPSDIFKSLNLINLADKLDEKTPIVTNEFLIEQDPDFMVVVGNLSVDEFLKQNPVLKHTTSAKNNKIIIVGSSSLLRGSPRLVDEIKRLYEEFIK</sequence>
<gene>
    <name evidence="2" type="ORF">CYJ41_05495</name>
</gene>
<dbReference type="AlphaFoldDB" id="A0A2I1NA97"/>
<evidence type="ECO:0000259" key="1">
    <source>
        <dbReference type="PROSITE" id="PS50983"/>
    </source>
</evidence>
<evidence type="ECO:0000313" key="2">
    <source>
        <dbReference type="EMBL" id="PKZ29292.1"/>
    </source>
</evidence>
<organism evidence="2 3">
    <name type="scientific">Campylobacter ureolyticus</name>
    <dbReference type="NCBI Taxonomy" id="827"/>
    <lineage>
        <taxon>Bacteria</taxon>
        <taxon>Pseudomonadati</taxon>
        <taxon>Campylobacterota</taxon>
        <taxon>Epsilonproteobacteria</taxon>
        <taxon>Campylobacterales</taxon>
        <taxon>Campylobacteraceae</taxon>
        <taxon>Campylobacter</taxon>
    </lineage>
</organism>
<dbReference type="InterPro" id="IPR050902">
    <property type="entry name" value="ABC_Transporter_SBP"/>
</dbReference>
<accession>A0A2I1NA97</accession>
<dbReference type="EMBL" id="PKHU01000004">
    <property type="protein sequence ID" value="PKZ29292.1"/>
    <property type="molecule type" value="Genomic_DNA"/>
</dbReference>
<dbReference type="InterPro" id="IPR002491">
    <property type="entry name" value="ABC_transptr_periplasmic_BD"/>
</dbReference>